<gene>
    <name evidence="1" type="ORF">NC653_032763</name>
</gene>
<dbReference type="PANTHER" id="PTHR46567:SF1">
    <property type="entry name" value="MEDIATOR OF RNA POLYMERASE II TRANSCRIPTION SUBUNIT 12"/>
    <property type="match status" value="1"/>
</dbReference>
<keyword evidence="2" id="KW-1185">Reference proteome</keyword>
<name>A0AAD6PZF8_9ROSI</name>
<dbReference type="PANTHER" id="PTHR46567">
    <property type="entry name" value="MEDIATOR OF RNA POLYMERASE II TRANSCRIPTION SUBUNIT 12"/>
    <property type="match status" value="1"/>
</dbReference>
<comment type="caution">
    <text evidence="1">The sequence shown here is derived from an EMBL/GenBank/DDBJ whole genome shotgun (WGS) entry which is preliminary data.</text>
</comment>
<reference evidence="1" key="1">
    <citation type="journal article" date="2023" name="Mol. Ecol. Resour.">
        <title>Chromosome-level genome assembly of a triploid poplar Populus alba 'Berolinensis'.</title>
        <authorList>
            <person name="Chen S."/>
            <person name="Yu Y."/>
            <person name="Wang X."/>
            <person name="Wang S."/>
            <person name="Zhang T."/>
            <person name="Zhou Y."/>
            <person name="He R."/>
            <person name="Meng N."/>
            <person name="Wang Y."/>
            <person name="Liu W."/>
            <person name="Liu Z."/>
            <person name="Liu J."/>
            <person name="Guo Q."/>
            <person name="Huang H."/>
            <person name="Sederoff R.R."/>
            <person name="Wang G."/>
            <person name="Qu G."/>
            <person name="Chen S."/>
        </authorList>
    </citation>
    <scope>NUCLEOTIDE SEQUENCE</scope>
    <source>
        <strain evidence="1">SC-2020</strain>
    </source>
</reference>
<sequence>MLYTGSAQHRIGPAPAISDGEEPSLHFKWWYVARRLHWHHAERKRADNLAKAASSGYPDHSVAKAVQALDKALSLGDIREAYSYLFENFCERAVDEGWIEEVSPCLRLSLKWLRGVRLSLVRSVFLLCEWATCDYRDFRSAPPRELKFTGRKDFSQIQVGPAPDLHRRKRHSRVLKHLPGPFVHDVLEEARVAEGSELLEAMRVYSNERRLLLRRLLCEQYQNSDKSNISLKKLKHHPTVAEKDGASPSSFEQWKNIYPQPSSKVKTEMDVENLKDSISALFATPNMLVIFRDRIG</sequence>
<evidence type="ECO:0000313" key="2">
    <source>
        <dbReference type="Proteomes" id="UP001164929"/>
    </source>
</evidence>
<evidence type="ECO:0000313" key="1">
    <source>
        <dbReference type="EMBL" id="KAJ6972290.1"/>
    </source>
</evidence>
<dbReference type="EMBL" id="JAQIZT010000014">
    <property type="protein sequence ID" value="KAJ6972290.1"/>
    <property type="molecule type" value="Genomic_DNA"/>
</dbReference>
<dbReference type="Proteomes" id="UP001164929">
    <property type="component" value="Chromosome 14"/>
</dbReference>
<dbReference type="AlphaFoldDB" id="A0AAD6PZF8"/>
<organism evidence="1 2">
    <name type="scientific">Populus alba x Populus x berolinensis</name>
    <dbReference type="NCBI Taxonomy" id="444605"/>
    <lineage>
        <taxon>Eukaryota</taxon>
        <taxon>Viridiplantae</taxon>
        <taxon>Streptophyta</taxon>
        <taxon>Embryophyta</taxon>
        <taxon>Tracheophyta</taxon>
        <taxon>Spermatophyta</taxon>
        <taxon>Magnoliopsida</taxon>
        <taxon>eudicotyledons</taxon>
        <taxon>Gunneridae</taxon>
        <taxon>Pentapetalae</taxon>
        <taxon>rosids</taxon>
        <taxon>fabids</taxon>
        <taxon>Malpighiales</taxon>
        <taxon>Salicaceae</taxon>
        <taxon>Saliceae</taxon>
        <taxon>Populus</taxon>
    </lineage>
</organism>
<protein>
    <submittedName>
        <fullName evidence="1">Uncharacterized protein</fullName>
    </submittedName>
</protein>
<proteinExistence type="predicted"/>
<accession>A0AAD6PZF8</accession>